<evidence type="ECO:0000313" key="2">
    <source>
        <dbReference type="Proteomes" id="UP000068210"/>
    </source>
</evidence>
<dbReference type="STRING" id="1328314.Achr_8590"/>
<sequence length="122" mass="13329">MSFFIPSAKSKLSLFVINKDFYVKKDTSEMRVSIQALVPAGSARPNKKGFSVTEYTAEPEVYEALDFSNGPMLVEFEAEPRESRNGFGNTTNTEHLLSVIAFPGRAPAAPQPVTVKADSPKS</sequence>
<protein>
    <submittedName>
        <fullName evidence="1">Uncharacterized protein</fullName>
    </submittedName>
</protein>
<evidence type="ECO:0000313" key="1">
    <source>
        <dbReference type="EMBL" id="AJE20345.1"/>
    </source>
</evidence>
<dbReference type="Proteomes" id="UP000068210">
    <property type="component" value="Chromosome"/>
</dbReference>
<gene>
    <name evidence="1" type="ORF">Achr_8590</name>
</gene>
<reference evidence="1 2" key="1">
    <citation type="journal article" date="2015" name="PLoS ONE">
        <title>Azotobacter Genomes: The Genome of Azotobacter chroococcum NCIMB 8003 (ATCC 4412).</title>
        <authorList>
            <person name="Robson R.L."/>
            <person name="Jones R."/>
            <person name="Robson R.M."/>
            <person name="Schwartz A."/>
            <person name="Richardson T.H."/>
        </authorList>
    </citation>
    <scope>NUCLEOTIDE SEQUENCE [LARGE SCALE GENOMIC DNA]</scope>
    <source>
        <strain evidence="1 2">NCIMB 8003</strain>
    </source>
</reference>
<dbReference type="AlphaFoldDB" id="A0A0C4WMB1"/>
<proteinExistence type="predicted"/>
<dbReference type="RefSeq" id="WP_039802169.1">
    <property type="nucleotide sequence ID" value="NZ_CP010415.1"/>
</dbReference>
<dbReference type="KEGG" id="acx:Achr_8590"/>
<name>A0A0C4WMB1_9GAMM</name>
<dbReference type="HOGENOM" id="CLU_163711_0_0_6"/>
<organism evidence="1 2">
    <name type="scientific">Azotobacter chroococcum NCIMB 8003</name>
    <dbReference type="NCBI Taxonomy" id="1328314"/>
    <lineage>
        <taxon>Bacteria</taxon>
        <taxon>Pseudomonadati</taxon>
        <taxon>Pseudomonadota</taxon>
        <taxon>Gammaproteobacteria</taxon>
        <taxon>Pseudomonadales</taxon>
        <taxon>Pseudomonadaceae</taxon>
        <taxon>Azotobacter</taxon>
    </lineage>
</organism>
<dbReference type="EMBL" id="CP010415">
    <property type="protein sequence ID" value="AJE20345.1"/>
    <property type="molecule type" value="Genomic_DNA"/>
</dbReference>
<keyword evidence="2" id="KW-1185">Reference proteome</keyword>
<accession>A0A0C4WMB1</accession>